<name>A0A662ZDJ8_9GAMM</name>
<accession>A0A662ZDJ8</accession>
<dbReference type="OrthoDB" id="666171at2"/>
<organism evidence="1 2">
    <name type="scientific">Succinivibrio dextrinosolvens</name>
    <dbReference type="NCBI Taxonomy" id="83771"/>
    <lineage>
        <taxon>Bacteria</taxon>
        <taxon>Pseudomonadati</taxon>
        <taxon>Pseudomonadota</taxon>
        <taxon>Gammaproteobacteria</taxon>
        <taxon>Aeromonadales</taxon>
        <taxon>Succinivibrionaceae</taxon>
        <taxon>Succinivibrio</taxon>
    </lineage>
</organism>
<reference evidence="1 2" key="1">
    <citation type="submission" date="2016-10" db="EMBL/GenBank/DDBJ databases">
        <authorList>
            <person name="Varghese N."/>
            <person name="Submissions S."/>
        </authorList>
    </citation>
    <scope>NUCLEOTIDE SEQUENCE [LARGE SCALE GENOMIC DNA]</scope>
    <source>
        <strain evidence="1 2">22B</strain>
    </source>
</reference>
<protein>
    <submittedName>
        <fullName evidence="1">Uncharacterized protein</fullName>
    </submittedName>
</protein>
<keyword evidence="2" id="KW-1185">Reference proteome</keyword>
<evidence type="ECO:0000313" key="2">
    <source>
        <dbReference type="Proteomes" id="UP000243374"/>
    </source>
</evidence>
<dbReference type="EMBL" id="FOSF01000135">
    <property type="protein sequence ID" value="SFK60229.1"/>
    <property type="molecule type" value="Genomic_DNA"/>
</dbReference>
<dbReference type="Proteomes" id="UP000243374">
    <property type="component" value="Unassembled WGS sequence"/>
</dbReference>
<dbReference type="AlphaFoldDB" id="A0A662ZDJ8"/>
<evidence type="ECO:0000313" key="1">
    <source>
        <dbReference type="EMBL" id="SFK60229.1"/>
    </source>
</evidence>
<gene>
    <name evidence="1" type="ORF">SAMN04487865_11354</name>
</gene>
<proteinExistence type="predicted"/>
<dbReference type="RefSeq" id="WP_074841979.1">
    <property type="nucleotide sequence ID" value="NZ_CP047056.1"/>
</dbReference>
<sequence length="101" mass="12316">MKYRIDYEMTHDIDFFFKYKGKYYHAASNGQRLPSFIDSTDNRELQMKIEHFEDKCEVIWSSYARDLLYEYDMSSFEFYAKRGFISLDRIVNQTLVSKIFE</sequence>